<evidence type="ECO:0000313" key="1">
    <source>
        <dbReference type="EMBL" id="GMF07090.1"/>
    </source>
</evidence>
<keyword evidence="2" id="KW-1185">Reference proteome</keyword>
<gene>
    <name evidence="1" type="ORF">Cboi01_000674000</name>
</gene>
<proteinExistence type="predicted"/>
<organism evidence="1 2">
    <name type="scientific">Candida boidinii</name>
    <name type="common">Yeast</name>
    <dbReference type="NCBI Taxonomy" id="5477"/>
    <lineage>
        <taxon>Eukaryota</taxon>
        <taxon>Fungi</taxon>
        <taxon>Dikarya</taxon>
        <taxon>Ascomycota</taxon>
        <taxon>Saccharomycotina</taxon>
        <taxon>Pichiomycetes</taxon>
        <taxon>Pichiales</taxon>
        <taxon>Pichiaceae</taxon>
        <taxon>Ogataea</taxon>
        <taxon>Ogataea/Candida clade</taxon>
    </lineage>
</organism>
<accession>A0ACB5UB24</accession>
<dbReference type="EMBL" id="BSXV01009323">
    <property type="protein sequence ID" value="GMF07090.1"/>
    <property type="molecule type" value="Genomic_DNA"/>
</dbReference>
<protein>
    <submittedName>
        <fullName evidence="1">Unnamed protein product</fullName>
    </submittedName>
</protein>
<sequence>MKKKSKSETDETKENVKKEEDSDTESESEDEPSEESSSESEESSSESDDEDVYEEEPTLDKSHRFNTGPRRNTTREIIIDEEYPIDNEYLNESVKTMRGIAGIQQMQQQAITTNNIINSRILRTKRVPNANALGYSNIRSKKPSYAL</sequence>
<dbReference type="Proteomes" id="UP001165101">
    <property type="component" value="Unassembled WGS sequence"/>
</dbReference>
<reference evidence="1" key="1">
    <citation type="submission" date="2023-04" db="EMBL/GenBank/DDBJ databases">
        <title>Candida boidinii NBRC 1967.</title>
        <authorList>
            <person name="Ichikawa N."/>
            <person name="Sato H."/>
            <person name="Tonouchi N."/>
        </authorList>
    </citation>
    <scope>NUCLEOTIDE SEQUENCE</scope>
    <source>
        <strain evidence="1">NBRC 1967</strain>
    </source>
</reference>
<name>A0ACB5UB24_CANBO</name>
<comment type="caution">
    <text evidence="1">The sequence shown here is derived from an EMBL/GenBank/DDBJ whole genome shotgun (WGS) entry which is preliminary data.</text>
</comment>
<evidence type="ECO:0000313" key="2">
    <source>
        <dbReference type="Proteomes" id="UP001165101"/>
    </source>
</evidence>